<dbReference type="Proteomes" id="UP000655830">
    <property type="component" value="Unassembled WGS sequence"/>
</dbReference>
<dbReference type="GO" id="GO:0006260">
    <property type="term" value="P:DNA replication"/>
    <property type="evidence" value="ECO:0007669"/>
    <property type="project" value="UniProtKB-KW"/>
</dbReference>
<comment type="function">
    <text evidence="6">SbcCD cleaves DNA hairpin structures. These structures can inhibit DNA replication and are intermediates in certain DNA recombination reactions. The complex acts as a 3'-&gt;5' double strand exonuclease that can open hairpins. It also has a 5' single-strand endonuclease activity.</text>
</comment>
<sequence length="384" mass="43587">MKILHTSDWHLGRTLHGYSLIEDQAYMLDQLIEYMIQEKIELLIIAGDVYDKSLPNEEAVALFNQFISQVIGRLEIPTVIIAGNHDSNTRIHFGSELFASKHLYIVGECEKGYQQVTIEGSETIDVYLIPYMEPAYVREIAGDETIKRHDDAMRYLTRQIEKEKNDRATLLVVHAFVAGGDLSDSERRLCAVGTAEMVGADCFKPFTYTALGHLHKPQAIGSEHIRYSGSLLKYSISEANQPKCFVKLEIVDGQLTTLEEVSLKPKRDLKIVQGPIEAIVKAGAQLGEEERQDYVYAKIESKGTEDVVGLLKQIYPYTLGAEFVMNKTTSKDRESKQSEFEARKKKSLSELFIDFMDYVGETTFDEEETAYMGEVIKQIEEERK</sequence>
<keyword evidence="6" id="KW-0233">DNA recombination</keyword>
<protein>
    <recommendedName>
        <fullName evidence="2 6">Nuclease SbcCD subunit D</fullName>
    </recommendedName>
</protein>
<dbReference type="Gene3D" id="3.60.21.10">
    <property type="match status" value="1"/>
</dbReference>
<keyword evidence="3 6" id="KW-0540">Nuclease</keyword>
<comment type="caution">
    <text evidence="8">The sequence shown here is derived from an EMBL/GenBank/DDBJ whole genome shotgun (WGS) entry which is preliminary data.</text>
</comment>
<dbReference type="SUPFAM" id="SSF56300">
    <property type="entry name" value="Metallo-dependent phosphatases"/>
    <property type="match status" value="1"/>
</dbReference>
<keyword evidence="9" id="KW-1185">Reference proteome</keyword>
<evidence type="ECO:0000256" key="5">
    <source>
        <dbReference type="ARBA" id="ARBA00022839"/>
    </source>
</evidence>
<keyword evidence="6" id="KW-0235">DNA replication</keyword>
<accession>A0A926EMH4</accession>
<organism evidence="8 9">
    <name type="scientific">Zhenhengia yiwuensis</name>
    <dbReference type="NCBI Taxonomy" id="2763666"/>
    <lineage>
        <taxon>Bacteria</taxon>
        <taxon>Bacillati</taxon>
        <taxon>Bacillota</taxon>
        <taxon>Clostridia</taxon>
        <taxon>Lachnospirales</taxon>
        <taxon>Lachnospiraceae</taxon>
        <taxon>Zhenhengia</taxon>
    </lineage>
</organism>
<reference evidence="8" key="1">
    <citation type="submission" date="2020-08" db="EMBL/GenBank/DDBJ databases">
        <title>Genome public.</title>
        <authorList>
            <person name="Liu C."/>
            <person name="Sun Q."/>
        </authorList>
    </citation>
    <scope>NUCLEOTIDE SEQUENCE</scope>
    <source>
        <strain evidence="8">NSJ-12</strain>
    </source>
</reference>
<dbReference type="GO" id="GO:0006310">
    <property type="term" value="P:DNA recombination"/>
    <property type="evidence" value="ECO:0007669"/>
    <property type="project" value="UniProtKB-KW"/>
</dbReference>
<dbReference type="AlphaFoldDB" id="A0A926EMH4"/>
<evidence type="ECO:0000313" key="9">
    <source>
        <dbReference type="Proteomes" id="UP000655830"/>
    </source>
</evidence>
<dbReference type="RefSeq" id="WP_249333501.1">
    <property type="nucleotide sequence ID" value="NZ_JACRSY010000028.1"/>
</dbReference>
<name>A0A926EMH4_9FIRM</name>
<evidence type="ECO:0000256" key="3">
    <source>
        <dbReference type="ARBA" id="ARBA00022722"/>
    </source>
</evidence>
<dbReference type="Pfam" id="PF00149">
    <property type="entry name" value="Metallophos"/>
    <property type="match status" value="1"/>
</dbReference>
<dbReference type="CDD" id="cd00840">
    <property type="entry name" value="MPP_Mre11_N"/>
    <property type="match status" value="1"/>
</dbReference>
<dbReference type="PANTHER" id="PTHR30337">
    <property type="entry name" value="COMPONENT OF ATP-DEPENDENT DSDNA EXONUCLEASE"/>
    <property type="match status" value="1"/>
</dbReference>
<dbReference type="InterPro" id="IPR004843">
    <property type="entry name" value="Calcineurin-like_PHP"/>
</dbReference>
<dbReference type="PANTHER" id="PTHR30337:SF0">
    <property type="entry name" value="NUCLEASE SBCCD SUBUNIT D"/>
    <property type="match status" value="1"/>
</dbReference>
<proteinExistence type="inferred from homology"/>
<dbReference type="InterPro" id="IPR050535">
    <property type="entry name" value="DNA_Repair-Maintenance_Comp"/>
</dbReference>
<dbReference type="NCBIfam" id="TIGR00619">
    <property type="entry name" value="sbcd"/>
    <property type="match status" value="1"/>
</dbReference>
<dbReference type="InterPro" id="IPR041796">
    <property type="entry name" value="Mre11_N"/>
</dbReference>
<dbReference type="InterPro" id="IPR004593">
    <property type="entry name" value="SbcD"/>
</dbReference>
<gene>
    <name evidence="6" type="primary">sbcD</name>
    <name evidence="8" type="ORF">H8718_14875</name>
</gene>
<keyword evidence="5 6" id="KW-0269">Exonuclease</keyword>
<dbReference type="GO" id="GO:0008408">
    <property type="term" value="F:3'-5' exonuclease activity"/>
    <property type="evidence" value="ECO:0007669"/>
    <property type="project" value="InterPro"/>
</dbReference>
<evidence type="ECO:0000256" key="6">
    <source>
        <dbReference type="RuleBase" id="RU363069"/>
    </source>
</evidence>
<dbReference type="EMBL" id="JACRSY010000028">
    <property type="protein sequence ID" value="MBC8580802.1"/>
    <property type="molecule type" value="Genomic_DNA"/>
</dbReference>
<dbReference type="GO" id="GO:0004519">
    <property type="term" value="F:endonuclease activity"/>
    <property type="evidence" value="ECO:0007669"/>
    <property type="project" value="UniProtKB-KW"/>
</dbReference>
<comment type="subunit">
    <text evidence="6">Heterodimer of SbcC and SbcD.</text>
</comment>
<evidence type="ECO:0000313" key="8">
    <source>
        <dbReference type="EMBL" id="MBC8580802.1"/>
    </source>
</evidence>
<evidence type="ECO:0000259" key="7">
    <source>
        <dbReference type="Pfam" id="PF00149"/>
    </source>
</evidence>
<evidence type="ECO:0000256" key="4">
    <source>
        <dbReference type="ARBA" id="ARBA00022801"/>
    </source>
</evidence>
<dbReference type="InterPro" id="IPR029052">
    <property type="entry name" value="Metallo-depent_PP-like"/>
</dbReference>
<comment type="similarity">
    <text evidence="1 6">Belongs to the SbcD family.</text>
</comment>
<feature type="domain" description="Calcineurin-like phosphoesterase" evidence="7">
    <location>
        <begin position="1"/>
        <end position="187"/>
    </location>
</feature>
<evidence type="ECO:0000256" key="2">
    <source>
        <dbReference type="ARBA" id="ARBA00013365"/>
    </source>
</evidence>
<keyword evidence="4 6" id="KW-0378">Hydrolase</keyword>
<keyword evidence="6" id="KW-0255">Endonuclease</keyword>
<evidence type="ECO:0000256" key="1">
    <source>
        <dbReference type="ARBA" id="ARBA00010555"/>
    </source>
</evidence>